<protein>
    <submittedName>
        <fullName evidence="1">Uncharacterized protein</fullName>
    </submittedName>
</protein>
<dbReference type="AlphaFoldDB" id="A0A0A8YFE4"/>
<proteinExistence type="predicted"/>
<evidence type="ECO:0000313" key="1">
    <source>
        <dbReference type="EMBL" id="JAD24904.1"/>
    </source>
</evidence>
<accession>A0A0A8YFE4</accession>
<name>A0A0A8YFE4_ARUDO</name>
<sequence length="39" mass="4664">MFNCVGDEHLFQLGARDWSTMLHIRHNCLQSHYCIFVLK</sequence>
<reference evidence="1" key="2">
    <citation type="journal article" date="2015" name="Data Brief">
        <title>Shoot transcriptome of the giant reed, Arundo donax.</title>
        <authorList>
            <person name="Barrero R.A."/>
            <person name="Guerrero F.D."/>
            <person name="Moolhuijzen P."/>
            <person name="Goolsby J.A."/>
            <person name="Tidwell J."/>
            <person name="Bellgard S.E."/>
            <person name="Bellgard M.I."/>
        </authorList>
    </citation>
    <scope>NUCLEOTIDE SEQUENCE</scope>
    <source>
        <tissue evidence="1">Shoot tissue taken approximately 20 cm above the soil surface</tissue>
    </source>
</reference>
<dbReference type="EMBL" id="GBRH01272991">
    <property type="protein sequence ID" value="JAD24904.1"/>
    <property type="molecule type" value="Transcribed_RNA"/>
</dbReference>
<organism evidence="1">
    <name type="scientific">Arundo donax</name>
    <name type="common">Giant reed</name>
    <name type="synonym">Donax arundinaceus</name>
    <dbReference type="NCBI Taxonomy" id="35708"/>
    <lineage>
        <taxon>Eukaryota</taxon>
        <taxon>Viridiplantae</taxon>
        <taxon>Streptophyta</taxon>
        <taxon>Embryophyta</taxon>
        <taxon>Tracheophyta</taxon>
        <taxon>Spermatophyta</taxon>
        <taxon>Magnoliopsida</taxon>
        <taxon>Liliopsida</taxon>
        <taxon>Poales</taxon>
        <taxon>Poaceae</taxon>
        <taxon>PACMAD clade</taxon>
        <taxon>Arundinoideae</taxon>
        <taxon>Arundineae</taxon>
        <taxon>Arundo</taxon>
    </lineage>
</organism>
<reference evidence="1" key="1">
    <citation type="submission" date="2014-09" db="EMBL/GenBank/DDBJ databases">
        <authorList>
            <person name="Magalhaes I.L.F."/>
            <person name="Oliveira U."/>
            <person name="Santos F.R."/>
            <person name="Vidigal T.H.D.A."/>
            <person name="Brescovit A.D."/>
            <person name="Santos A.J."/>
        </authorList>
    </citation>
    <scope>NUCLEOTIDE SEQUENCE</scope>
    <source>
        <tissue evidence="1">Shoot tissue taken approximately 20 cm above the soil surface</tissue>
    </source>
</reference>